<keyword evidence="7" id="KW-0812">Transmembrane</keyword>
<dbReference type="PANTHER" id="PTHR43711:SF1">
    <property type="entry name" value="HISTIDINE KINASE 1"/>
    <property type="match status" value="1"/>
</dbReference>
<keyword evidence="6" id="KW-0902">Two-component regulatory system</keyword>
<comment type="catalytic activity">
    <reaction evidence="1">
        <text>ATP + protein L-histidine = ADP + protein N-phospho-L-histidine.</text>
        <dbReference type="EC" id="2.7.13.3"/>
    </reaction>
</comment>
<dbReference type="CDD" id="cd00082">
    <property type="entry name" value="HisKA"/>
    <property type="match status" value="1"/>
</dbReference>
<dbReference type="PANTHER" id="PTHR43711">
    <property type="entry name" value="TWO-COMPONENT HISTIDINE KINASE"/>
    <property type="match status" value="1"/>
</dbReference>
<reference evidence="9 12" key="2">
    <citation type="journal article" date="2019" name="Nat. Med.">
        <title>A library of human gut bacterial isolates paired with longitudinal multiomics data enables mechanistic microbiome research.</title>
        <authorList>
            <person name="Poyet M."/>
            <person name="Groussin M."/>
            <person name="Gibbons S.M."/>
            <person name="Avila-Pacheco J."/>
            <person name="Jiang X."/>
            <person name="Kearney S.M."/>
            <person name="Perrotta A.R."/>
            <person name="Berdy B."/>
            <person name="Zhao S."/>
            <person name="Lieberman T.D."/>
            <person name="Swanson P.K."/>
            <person name="Smith M."/>
            <person name="Roesemann S."/>
            <person name="Alexander J.E."/>
            <person name="Rich S.A."/>
            <person name="Livny J."/>
            <person name="Vlamakis H."/>
            <person name="Clish C."/>
            <person name="Bullock K."/>
            <person name="Deik A."/>
            <person name="Scott J."/>
            <person name="Pierce K.A."/>
            <person name="Xavier R.J."/>
            <person name="Alm E.J."/>
        </authorList>
    </citation>
    <scope>NUCLEOTIDE SEQUENCE [LARGE SCALE GENOMIC DNA]</scope>
    <source>
        <strain evidence="9 12">BIOML-A11</strain>
    </source>
</reference>
<dbReference type="GO" id="GO:0000155">
    <property type="term" value="F:phosphorelay sensor kinase activity"/>
    <property type="evidence" value="ECO:0007669"/>
    <property type="project" value="InterPro"/>
</dbReference>
<dbReference type="SUPFAM" id="SSF47384">
    <property type="entry name" value="Homodimeric domain of signal transducing histidine kinase"/>
    <property type="match status" value="1"/>
</dbReference>
<dbReference type="Gene3D" id="3.30.565.10">
    <property type="entry name" value="Histidine kinase-like ATPase, C-terminal domain"/>
    <property type="match status" value="1"/>
</dbReference>
<keyword evidence="4" id="KW-0808">Transferase</keyword>
<dbReference type="SMART" id="SM00387">
    <property type="entry name" value="HATPase_c"/>
    <property type="match status" value="1"/>
</dbReference>
<keyword evidence="7" id="KW-1133">Transmembrane helix</keyword>
<sequence length="478" mass="54688">MKTRLRFKIIAVLICLSLVGLLISQGYWLKGLYVSSKKSTWDNIEDAMRMADYMELFLRLDSLSNNNFHSQINPQFSFSQDTAWEKRKDSLSTDNMPISSPNSTIQYIEAAQTLNEYLQIIGTLERNVQMLMHQKIDTLLPVNYAQFNTLLKNGLKKQGITVPYRLQVIRKEAKDSVLYAYTDASEKGESWKDAVHFTHVIEPEYYYELELQSPDRVVFRQMAGILISSFLLFMVILVAFVYLLYTILRLKTVEELKTDFTNNMTHELKTPISIAYAANDVLLNYSSTTNEKQKKYLDIVREQLNHLSGLVEQILTLSVENRSTFRLHLETIQVAELLTPLIEQFKLKTDKPIDITTEVPEHMTVTADRTHLYNMLSNLIGNAIKYSGEKTCHITLKGTVSSQEMTLSVTDEGIGISEANQKRVFDKFYRVPSGNLHDVKGFGLGLYYVSDMMSKHNGSVTVKSQLGKGSTFTLHFKN</sequence>
<evidence type="ECO:0000256" key="5">
    <source>
        <dbReference type="ARBA" id="ARBA00022777"/>
    </source>
</evidence>
<dbReference type="RefSeq" id="WP_119216046.1">
    <property type="nucleotide sequence ID" value="NZ_JAQDNL010000007.1"/>
</dbReference>
<organism evidence="10 11">
    <name type="scientific">Parabacteroides merdae</name>
    <dbReference type="NCBI Taxonomy" id="46503"/>
    <lineage>
        <taxon>Bacteria</taxon>
        <taxon>Pseudomonadati</taxon>
        <taxon>Bacteroidota</taxon>
        <taxon>Bacteroidia</taxon>
        <taxon>Bacteroidales</taxon>
        <taxon>Tannerellaceae</taxon>
        <taxon>Parabacteroides</taxon>
    </lineage>
</organism>
<dbReference type="Gene3D" id="1.10.287.130">
    <property type="match status" value="1"/>
</dbReference>
<protein>
    <recommendedName>
        <fullName evidence="2">histidine kinase</fullName>
        <ecNumber evidence="2">2.7.13.3</ecNumber>
    </recommendedName>
</protein>
<comment type="caution">
    <text evidence="10">The sequence shown here is derived from an EMBL/GenBank/DDBJ whole genome shotgun (WGS) entry which is preliminary data.</text>
</comment>
<name>A0A3R6EC41_9BACT</name>
<dbReference type="PROSITE" id="PS50109">
    <property type="entry name" value="HIS_KIN"/>
    <property type="match status" value="1"/>
</dbReference>
<dbReference type="Proteomes" id="UP000286260">
    <property type="component" value="Unassembled WGS sequence"/>
</dbReference>
<dbReference type="PRINTS" id="PR00344">
    <property type="entry name" value="BCTRLSENSOR"/>
</dbReference>
<evidence type="ECO:0000313" key="11">
    <source>
        <dbReference type="Proteomes" id="UP000286260"/>
    </source>
</evidence>
<keyword evidence="5 10" id="KW-0418">Kinase</keyword>
<evidence type="ECO:0000313" key="9">
    <source>
        <dbReference type="EMBL" id="MTV00443.1"/>
    </source>
</evidence>
<dbReference type="FunFam" id="3.30.565.10:FF:000006">
    <property type="entry name" value="Sensor histidine kinase WalK"/>
    <property type="match status" value="1"/>
</dbReference>
<dbReference type="AlphaFoldDB" id="A0A3R6EC41"/>
<dbReference type="InterPro" id="IPR036890">
    <property type="entry name" value="HATPase_C_sf"/>
</dbReference>
<dbReference type="EMBL" id="WNDD01000001">
    <property type="protein sequence ID" value="MTV00443.1"/>
    <property type="molecule type" value="Genomic_DNA"/>
</dbReference>
<reference evidence="10 11" key="1">
    <citation type="submission" date="2018-08" db="EMBL/GenBank/DDBJ databases">
        <title>A genome reference for cultivated species of the human gut microbiota.</title>
        <authorList>
            <person name="Zou Y."/>
            <person name="Xue W."/>
            <person name="Luo G."/>
        </authorList>
    </citation>
    <scope>NUCLEOTIDE SEQUENCE [LARGE SCALE GENOMIC DNA]</scope>
    <source>
        <strain evidence="10 11">AM34-17</strain>
    </source>
</reference>
<evidence type="ECO:0000259" key="8">
    <source>
        <dbReference type="PROSITE" id="PS50109"/>
    </source>
</evidence>
<proteinExistence type="predicted"/>
<dbReference type="Proteomes" id="UP000482671">
    <property type="component" value="Unassembled WGS sequence"/>
</dbReference>
<evidence type="ECO:0000313" key="12">
    <source>
        <dbReference type="Proteomes" id="UP000482671"/>
    </source>
</evidence>
<keyword evidence="3" id="KW-0597">Phosphoprotein</keyword>
<dbReference type="Pfam" id="PF02518">
    <property type="entry name" value="HATPase_c"/>
    <property type="match status" value="1"/>
</dbReference>
<evidence type="ECO:0000256" key="4">
    <source>
        <dbReference type="ARBA" id="ARBA00022679"/>
    </source>
</evidence>
<dbReference type="InterPro" id="IPR003594">
    <property type="entry name" value="HATPase_dom"/>
</dbReference>
<keyword evidence="7" id="KW-0472">Membrane</keyword>
<dbReference type="CDD" id="cd00075">
    <property type="entry name" value="HATPase"/>
    <property type="match status" value="1"/>
</dbReference>
<dbReference type="SUPFAM" id="SSF55874">
    <property type="entry name" value="ATPase domain of HSP90 chaperone/DNA topoisomerase II/histidine kinase"/>
    <property type="match status" value="1"/>
</dbReference>
<evidence type="ECO:0000313" key="10">
    <source>
        <dbReference type="EMBL" id="RHC80054.1"/>
    </source>
</evidence>
<dbReference type="InterPro" id="IPR050736">
    <property type="entry name" value="Sensor_HK_Regulatory"/>
</dbReference>
<dbReference type="SMART" id="SM00388">
    <property type="entry name" value="HisKA"/>
    <property type="match status" value="1"/>
</dbReference>
<accession>A0A3R6EC41</accession>
<dbReference type="Pfam" id="PF00512">
    <property type="entry name" value="HisKA"/>
    <property type="match status" value="1"/>
</dbReference>
<feature type="domain" description="Histidine kinase" evidence="8">
    <location>
        <begin position="263"/>
        <end position="478"/>
    </location>
</feature>
<dbReference type="InterPro" id="IPR005467">
    <property type="entry name" value="His_kinase_dom"/>
</dbReference>
<evidence type="ECO:0000256" key="1">
    <source>
        <dbReference type="ARBA" id="ARBA00000085"/>
    </source>
</evidence>
<dbReference type="EMBL" id="QSII01000032">
    <property type="protein sequence ID" value="RHC80054.1"/>
    <property type="molecule type" value="Genomic_DNA"/>
</dbReference>
<gene>
    <name evidence="10" type="ORF">DW828_17640</name>
    <name evidence="9" type="ORF">GME02_01905</name>
</gene>
<evidence type="ECO:0000256" key="2">
    <source>
        <dbReference type="ARBA" id="ARBA00012438"/>
    </source>
</evidence>
<dbReference type="InterPro" id="IPR036097">
    <property type="entry name" value="HisK_dim/P_sf"/>
</dbReference>
<feature type="transmembrane region" description="Helical" evidence="7">
    <location>
        <begin position="222"/>
        <end position="245"/>
    </location>
</feature>
<evidence type="ECO:0000256" key="7">
    <source>
        <dbReference type="SAM" id="Phobius"/>
    </source>
</evidence>
<dbReference type="InterPro" id="IPR004358">
    <property type="entry name" value="Sig_transdc_His_kin-like_C"/>
</dbReference>
<dbReference type="EC" id="2.7.13.3" evidence="2"/>
<evidence type="ECO:0000256" key="3">
    <source>
        <dbReference type="ARBA" id="ARBA00022553"/>
    </source>
</evidence>
<dbReference type="InterPro" id="IPR003661">
    <property type="entry name" value="HisK_dim/P_dom"/>
</dbReference>
<evidence type="ECO:0000256" key="6">
    <source>
        <dbReference type="ARBA" id="ARBA00023012"/>
    </source>
</evidence>